<dbReference type="EMBL" id="FM864216">
    <property type="protein sequence ID" value="CAT05345.1"/>
    <property type="molecule type" value="Genomic_DNA"/>
</dbReference>
<evidence type="ECO:0000256" key="5">
    <source>
        <dbReference type="ARBA" id="ARBA00022692"/>
    </source>
</evidence>
<comment type="similarity">
    <text evidence="2 12">Belongs to the ATPase C chain family.</text>
</comment>
<evidence type="ECO:0000256" key="1">
    <source>
        <dbReference type="ARBA" id="ARBA00004141"/>
    </source>
</evidence>
<keyword evidence="7 12" id="KW-1133">Transmembrane helix</keyword>
<evidence type="ECO:0000256" key="7">
    <source>
        <dbReference type="ARBA" id="ARBA00022989"/>
    </source>
</evidence>
<keyword evidence="5 12" id="KW-0812">Transmembrane</keyword>
<dbReference type="HAMAP" id="MF_01396">
    <property type="entry name" value="ATP_synth_c_bact"/>
    <property type="match status" value="1"/>
</dbReference>
<dbReference type="PANTHER" id="PTHR10031:SF0">
    <property type="entry name" value="ATPASE PROTEIN 9"/>
    <property type="match status" value="1"/>
</dbReference>
<organism evidence="14 15">
    <name type="scientific">Mesomycoplasma conjunctivae (strain ATCC 25834 / NCTC 10147 / HRC/581)</name>
    <name type="common">Mycoplasma conjunctivae</name>
    <dbReference type="NCBI Taxonomy" id="572263"/>
    <lineage>
        <taxon>Bacteria</taxon>
        <taxon>Bacillati</taxon>
        <taxon>Mycoplasmatota</taxon>
        <taxon>Mycoplasmoidales</taxon>
        <taxon>Metamycoplasmataceae</taxon>
        <taxon>Mesomycoplasma</taxon>
    </lineage>
</organism>
<accession>C5J782</accession>
<evidence type="ECO:0000313" key="14">
    <source>
        <dbReference type="EMBL" id="CAT05345.1"/>
    </source>
</evidence>
<keyword evidence="12" id="KW-1003">Cell membrane</keyword>
<dbReference type="GO" id="GO:0033177">
    <property type="term" value="C:proton-transporting two-sector ATPase complex, proton-transporting domain"/>
    <property type="evidence" value="ECO:0007669"/>
    <property type="project" value="InterPro"/>
</dbReference>
<keyword evidence="9 12" id="KW-0446">Lipid-binding</keyword>
<dbReference type="Gene3D" id="1.20.120.610">
    <property type="entry name" value="lithium bound rotor ring of v- atpase"/>
    <property type="match status" value="1"/>
</dbReference>
<evidence type="ECO:0000256" key="11">
    <source>
        <dbReference type="ARBA" id="ARBA00023310"/>
    </source>
</evidence>
<evidence type="ECO:0000256" key="4">
    <source>
        <dbReference type="ARBA" id="ARBA00022547"/>
    </source>
</evidence>
<dbReference type="InterPro" id="IPR005953">
    <property type="entry name" value="ATP_synth_csu_bac/chlpt"/>
</dbReference>
<keyword evidence="3 12" id="KW-0813">Transport</keyword>
<dbReference type="CDD" id="cd18184">
    <property type="entry name" value="ATP-synt_Fo_c_NaATPase"/>
    <property type="match status" value="1"/>
</dbReference>
<dbReference type="GO" id="GO:0045259">
    <property type="term" value="C:proton-transporting ATP synthase complex"/>
    <property type="evidence" value="ECO:0007669"/>
    <property type="project" value="UniProtKB-KW"/>
</dbReference>
<gene>
    <name evidence="12 14" type="primary">atpE</name>
    <name evidence="14" type="ordered locus">MCJ_006510</name>
</gene>
<evidence type="ECO:0000256" key="3">
    <source>
        <dbReference type="ARBA" id="ARBA00022448"/>
    </source>
</evidence>
<dbReference type="eggNOG" id="COG0636">
    <property type="taxonomic scope" value="Bacteria"/>
</dbReference>
<dbReference type="GO" id="GO:0005886">
    <property type="term" value="C:plasma membrane"/>
    <property type="evidence" value="ECO:0007669"/>
    <property type="project" value="UniProtKB-SubCell"/>
</dbReference>
<dbReference type="Proteomes" id="UP000001491">
    <property type="component" value="Chromosome"/>
</dbReference>
<dbReference type="PANTHER" id="PTHR10031">
    <property type="entry name" value="ATP SYNTHASE LIPID-BINDING PROTEIN, MITOCHONDRIAL"/>
    <property type="match status" value="1"/>
</dbReference>
<dbReference type="GO" id="GO:0008289">
    <property type="term" value="F:lipid binding"/>
    <property type="evidence" value="ECO:0007669"/>
    <property type="project" value="UniProtKB-KW"/>
</dbReference>
<comment type="function">
    <text evidence="12">Key component of the F(0) channel; it plays a direct role in translocation across the membrane. A homomeric c-ring of between 10-14 subunits forms the central stalk rotor element with the F(1) delta and epsilon subunits.</text>
</comment>
<comment type="subunit">
    <text evidence="12">F-type ATPases have 2 components, F(1) - the catalytic core - and F(0) - the membrane proton channel. F(1) has five subunits: alpha(3), beta(3), gamma(1), delta(1), epsilon(1). F(0) has three main subunits: a(1), b(2) and c(10-14). The alpha and beta chains form an alternating ring which encloses part of the gamma chain. F(1) is attached to F(0) by a central stalk formed by the gamma and epsilon chains, while a peripheral stalk is formed by the delta and b chains.</text>
</comment>
<dbReference type="PROSITE" id="PS00605">
    <property type="entry name" value="ATPASE_C"/>
    <property type="match status" value="1"/>
</dbReference>
<dbReference type="NCBIfam" id="TIGR01260">
    <property type="entry name" value="ATP_synt_c"/>
    <property type="match status" value="1"/>
</dbReference>
<keyword evidence="4 12" id="KW-0138">CF(0)</keyword>
<dbReference type="InterPro" id="IPR020537">
    <property type="entry name" value="ATP_synth_F0_csu_DDCD_BS"/>
</dbReference>
<keyword evidence="10 12" id="KW-0472">Membrane</keyword>
<evidence type="ECO:0000256" key="2">
    <source>
        <dbReference type="ARBA" id="ARBA00006704"/>
    </source>
</evidence>
<protein>
    <recommendedName>
        <fullName evidence="12">ATP synthase subunit c</fullName>
    </recommendedName>
    <alternativeName>
        <fullName evidence="12">ATP synthase F(0) sector subunit c</fullName>
    </alternativeName>
    <alternativeName>
        <fullName evidence="12">F-type ATPase subunit c</fullName>
        <shortName evidence="12">F-ATPase subunit c</shortName>
    </alternativeName>
    <alternativeName>
        <fullName evidence="12">Lipid-binding protein</fullName>
    </alternativeName>
</protein>
<dbReference type="PRINTS" id="PR00124">
    <property type="entry name" value="ATPASEC"/>
</dbReference>
<keyword evidence="8 12" id="KW-0406">Ion transport</keyword>
<dbReference type="HOGENOM" id="CLU_148047_2_2_14"/>
<dbReference type="NCBIfam" id="NF005521">
    <property type="entry name" value="PRK07159.1"/>
    <property type="match status" value="1"/>
</dbReference>
<dbReference type="SUPFAM" id="SSF81333">
    <property type="entry name" value="F1F0 ATP synthase subunit C"/>
    <property type="match status" value="1"/>
</dbReference>
<dbReference type="InterPro" id="IPR000454">
    <property type="entry name" value="ATP_synth_F0_csu"/>
</dbReference>
<evidence type="ECO:0000256" key="10">
    <source>
        <dbReference type="ARBA" id="ARBA00023136"/>
    </source>
</evidence>
<proteinExistence type="inferred from homology"/>
<dbReference type="KEGG" id="mco:MCJ_006510"/>
<dbReference type="GO" id="GO:0046933">
    <property type="term" value="F:proton-transporting ATP synthase activity, rotational mechanism"/>
    <property type="evidence" value="ECO:0007669"/>
    <property type="project" value="UniProtKB-UniRule"/>
</dbReference>
<feature type="site" description="Reversibly protonated during proton transport" evidence="12">
    <location>
        <position position="82"/>
    </location>
</feature>
<evidence type="ECO:0000256" key="12">
    <source>
        <dbReference type="HAMAP-Rule" id="MF_01396"/>
    </source>
</evidence>
<dbReference type="InterPro" id="IPR002379">
    <property type="entry name" value="ATPase_proteolipid_c-like_dom"/>
</dbReference>
<dbReference type="InterPro" id="IPR035921">
    <property type="entry name" value="F/V-ATP_Csub_sf"/>
</dbReference>
<comment type="function">
    <text evidence="12">F(1)F(0) ATP synthase produces ATP from ADP in the presence of a proton or sodium gradient. F-type ATPases consist of two structural domains, F(1) containing the extramembraneous catalytic core and F(0) containing the membrane proton channel, linked together by a central stalk and a peripheral stalk. During catalysis, ATP synthesis in the catalytic domain of F(1) is coupled via a rotary mechanism of the central stalk subunits to proton translocation.</text>
</comment>
<evidence type="ECO:0000259" key="13">
    <source>
        <dbReference type="Pfam" id="PF00137"/>
    </source>
</evidence>
<reference evidence="15" key="1">
    <citation type="journal article" date="2009" name="BMC Bioinformatics">
        <title>The Mycoplasma conjunctivae genome sequencing, annotation and analysis.</title>
        <authorList>
            <person name="Calderon-Copete S.P."/>
            <person name="Wigger G."/>
            <person name="Wunderlin C."/>
            <person name="Schmidheini T."/>
            <person name="Frey J."/>
            <person name="Quail M.A."/>
            <person name="Falquet L."/>
        </authorList>
    </citation>
    <scope>NUCLEOTIDE SEQUENCE [LARGE SCALE GENOMIC DNA]</scope>
    <source>
        <strain evidence="15">ATCC 25834 / NCTC 10147 / HRC/581</strain>
    </source>
</reference>
<name>C5J782_MESCH</name>
<feature type="transmembrane region" description="Helical" evidence="12">
    <location>
        <begin position="74"/>
        <end position="97"/>
    </location>
</feature>
<dbReference type="AlphaFoldDB" id="C5J782"/>
<keyword evidence="11 12" id="KW-0066">ATP synthesis</keyword>
<evidence type="ECO:0000256" key="9">
    <source>
        <dbReference type="ARBA" id="ARBA00023121"/>
    </source>
</evidence>
<keyword evidence="6 12" id="KW-0375">Hydrogen ion transport</keyword>
<evidence type="ECO:0000256" key="8">
    <source>
        <dbReference type="ARBA" id="ARBA00023065"/>
    </source>
</evidence>
<feature type="domain" description="V-ATPase proteolipid subunit C-like" evidence="13">
    <location>
        <begin position="33"/>
        <end position="95"/>
    </location>
</feature>
<evidence type="ECO:0000256" key="6">
    <source>
        <dbReference type="ARBA" id="ARBA00022781"/>
    </source>
</evidence>
<feature type="transmembrane region" description="Helical" evidence="12">
    <location>
        <begin position="33"/>
        <end position="54"/>
    </location>
</feature>
<keyword evidence="15" id="KW-1185">Reference proteome</keyword>
<evidence type="ECO:0000313" key="15">
    <source>
        <dbReference type="Proteomes" id="UP000001491"/>
    </source>
</evidence>
<comment type="subcellular location">
    <subcellularLocation>
        <location evidence="12">Cell membrane</location>
        <topology evidence="12">Multi-pass membrane protein</topology>
    </subcellularLocation>
    <subcellularLocation>
        <location evidence="1">Membrane</location>
        <topology evidence="1">Multi-pass membrane protein</topology>
    </subcellularLocation>
</comment>
<dbReference type="Pfam" id="PF00137">
    <property type="entry name" value="ATP-synt_C"/>
    <property type="match status" value="1"/>
</dbReference>
<sequence>MINSIVNFATEVTTAAQNIAPTVATSSMGAEKIGAGLAMIGVIGAGLGQGIAGAKAVEAVGRNPEAQKEIFKTLLFSSAIAETSAIYALVVAILLIFI</sequence>